<evidence type="ECO:0000313" key="4">
    <source>
        <dbReference type="EMBL" id="SFR06141.1"/>
    </source>
</evidence>
<dbReference type="GO" id="GO:0030288">
    <property type="term" value="C:outer membrane-bounded periplasmic space"/>
    <property type="evidence" value="ECO:0007669"/>
    <property type="project" value="InterPro"/>
</dbReference>
<dbReference type="CDD" id="cd13674">
    <property type="entry name" value="PBP2_TRAP_SBP_like_1"/>
    <property type="match status" value="1"/>
</dbReference>
<dbReference type="GO" id="GO:0055085">
    <property type="term" value="P:transmembrane transport"/>
    <property type="evidence" value="ECO:0007669"/>
    <property type="project" value="InterPro"/>
</dbReference>
<dbReference type="STRING" id="39060.SAMN05660706_11314"/>
<name>A0A1I6DL78_9FIRM</name>
<dbReference type="Pfam" id="PF03480">
    <property type="entry name" value="DctP"/>
    <property type="match status" value="1"/>
</dbReference>
<protein>
    <submittedName>
        <fullName evidence="4">C4-dicarboxylate-binding protein DctP</fullName>
    </submittedName>
</protein>
<evidence type="ECO:0000256" key="3">
    <source>
        <dbReference type="ARBA" id="ARBA00022729"/>
    </source>
</evidence>
<evidence type="ECO:0000256" key="1">
    <source>
        <dbReference type="ARBA" id="ARBA00009023"/>
    </source>
</evidence>
<dbReference type="NCBIfam" id="NF037995">
    <property type="entry name" value="TRAP_S1"/>
    <property type="match status" value="1"/>
</dbReference>
<evidence type="ECO:0000313" key="5">
    <source>
        <dbReference type="Proteomes" id="UP000199584"/>
    </source>
</evidence>
<organism evidence="4 5">
    <name type="scientific">Desulfoscipio geothermicus DSM 3669</name>
    <dbReference type="NCBI Taxonomy" id="1121426"/>
    <lineage>
        <taxon>Bacteria</taxon>
        <taxon>Bacillati</taxon>
        <taxon>Bacillota</taxon>
        <taxon>Clostridia</taxon>
        <taxon>Eubacteriales</taxon>
        <taxon>Desulfallaceae</taxon>
        <taxon>Desulfoscipio</taxon>
    </lineage>
</organism>
<keyword evidence="2" id="KW-0813">Transport</keyword>
<dbReference type="Proteomes" id="UP000199584">
    <property type="component" value="Unassembled WGS sequence"/>
</dbReference>
<dbReference type="NCBIfam" id="TIGR00787">
    <property type="entry name" value="dctP"/>
    <property type="match status" value="1"/>
</dbReference>
<dbReference type="PANTHER" id="PTHR33376">
    <property type="match status" value="1"/>
</dbReference>
<sequence>MILVMSGCAKRVVDNEQISPEQKLVIKFSHVVAENTPKGMAAQRFARLVQERTGGRVEVQVFPNSTLYADGEEMQALRDGAVQIIAPATSKLAGLFPSWQLLDLPYAFVDTEAVHKTMAGPVGQKLIRSLEEQDLLALAFWDNGFKVLTNNVRPIINPADVRGLKFRVMINSSVLKEQFKMLGAQPVPTSFNNVYRLLEENKVQGQENTLSNIYSKKFYRVQPYMTVTNHGYMGYVVLVNKKYWYSIPADIRDILHETMAEVTEWERARAAELNELYYKRLRNNDAIKITTLSPRERVAWEKAFYPVYDYLAREIGAELIDELLREKNACKNLPSGGGSTNKANN</sequence>
<dbReference type="InterPro" id="IPR018389">
    <property type="entry name" value="DctP_fam"/>
</dbReference>
<dbReference type="RefSeq" id="WP_342741327.1">
    <property type="nucleotide sequence ID" value="NZ_FOYM01000013.1"/>
</dbReference>
<proteinExistence type="inferred from homology"/>
<dbReference type="InterPro" id="IPR004682">
    <property type="entry name" value="TRAP_DctP"/>
</dbReference>
<dbReference type="PANTHER" id="PTHR33376:SF7">
    <property type="entry name" value="C4-DICARBOXYLATE-BINDING PROTEIN DCTB"/>
    <property type="match status" value="1"/>
</dbReference>
<accession>A0A1I6DL78</accession>
<keyword evidence="3" id="KW-0732">Signal</keyword>
<dbReference type="InterPro" id="IPR038404">
    <property type="entry name" value="TRAP_DctP_sf"/>
</dbReference>
<dbReference type="AlphaFoldDB" id="A0A1I6DL78"/>
<keyword evidence="5" id="KW-1185">Reference proteome</keyword>
<dbReference type="PIRSF" id="PIRSF006470">
    <property type="entry name" value="DctB"/>
    <property type="match status" value="1"/>
</dbReference>
<gene>
    <name evidence="4" type="ORF">SAMN05660706_11314</name>
</gene>
<reference evidence="5" key="1">
    <citation type="submission" date="2016-10" db="EMBL/GenBank/DDBJ databases">
        <authorList>
            <person name="Varghese N."/>
            <person name="Submissions S."/>
        </authorList>
    </citation>
    <scope>NUCLEOTIDE SEQUENCE [LARGE SCALE GENOMIC DNA]</scope>
    <source>
        <strain evidence="5">DSM 3669</strain>
    </source>
</reference>
<dbReference type="EMBL" id="FOYM01000013">
    <property type="protein sequence ID" value="SFR06141.1"/>
    <property type="molecule type" value="Genomic_DNA"/>
</dbReference>
<comment type="similarity">
    <text evidence="1">Belongs to the bacterial solute-binding protein 7 family.</text>
</comment>
<evidence type="ECO:0000256" key="2">
    <source>
        <dbReference type="ARBA" id="ARBA00022448"/>
    </source>
</evidence>
<dbReference type="Gene3D" id="3.40.190.170">
    <property type="entry name" value="Bacterial extracellular solute-binding protein, family 7"/>
    <property type="match status" value="1"/>
</dbReference>